<name>A0A2D0N8E2_FLAN2</name>
<evidence type="ECO:0000313" key="3">
    <source>
        <dbReference type="Proteomes" id="UP000223913"/>
    </source>
</evidence>
<dbReference type="AlphaFoldDB" id="A0A2D0N8E2"/>
<proteinExistence type="predicted"/>
<gene>
    <name evidence="2" type="ORF">CRP01_19925</name>
</gene>
<keyword evidence="1" id="KW-0732">Signal</keyword>
<evidence type="ECO:0000313" key="2">
    <source>
        <dbReference type="EMBL" id="PHN04782.1"/>
    </source>
</evidence>
<evidence type="ECO:0000256" key="1">
    <source>
        <dbReference type="SAM" id="SignalP"/>
    </source>
</evidence>
<dbReference type="EMBL" id="PDUD01000024">
    <property type="protein sequence ID" value="PHN04782.1"/>
    <property type="molecule type" value="Genomic_DNA"/>
</dbReference>
<dbReference type="RefSeq" id="WP_099151840.1">
    <property type="nucleotide sequence ID" value="NZ_PDUD01000024.1"/>
</dbReference>
<reference evidence="2 3" key="1">
    <citation type="submission" date="2017-10" db="EMBL/GenBank/DDBJ databases">
        <title>The draft genome sequence of Lewinella nigricans NBRC 102662.</title>
        <authorList>
            <person name="Wang K."/>
        </authorList>
    </citation>
    <scope>NUCLEOTIDE SEQUENCE [LARGE SCALE GENOMIC DNA]</scope>
    <source>
        <strain evidence="2 3">NBRC 102662</strain>
    </source>
</reference>
<dbReference type="Proteomes" id="UP000223913">
    <property type="component" value="Unassembled WGS sequence"/>
</dbReference>
<sequence>MKILLAIFFGVLLNGLGAVTASEQATRSDTTLLQPVSIEAEYCFLSITGYANFDGMRMEITLTAEAETCEEAAAAMKKDIIEREIRIAY</sequence>
<organism evidence="2 3">
    <name type="scientific">Flavilitoribacter nigricans (strain ATCC 23147 / DSM 23189 / NBRC 102662 / NCIMB 1420 / SS-2)</name>
    <name type="common">Lewinella nigricans</name>
    <dbReference type="NCBI Taxonomy" id="1122177"/>
    <lineage>
        <taxon>Bacteria</taxon>
        <taxon>Pseudomonadati</taxon>
        <taxon>Bacteroidota</taxon>
        <taxon>Saprospiria</taxon>
        <taxon>Saprospirales</taxon>
        <taxon>Lewinellaceae</taxon>
        <taxon>Flavilitoribacter</taxon>
    </lineage>
</organism>
<protein>
    <recommendedName>
        <fullName evidence="4">UrcA family protein</fullName>
    </recommendedName>
</protein>
<feature type="signal peptide" evidence="1">
    <location>
        <begin position="1"/>
        <end position="21"/>
    </location>
</feature>
<accession>A0A2D0N8E2</accession>
<comment type="caution">
    <text evidence="2">The sequence shown here is derived from an EMBL/GenBank/DDBJ whole genome shotgun (WGS) entry which is preliminary data.</text>
</comment>
<feature type="chain" id="PRO_5012135441" description="UrcA family protein" evidence="1">
    <location>
        <begin position="22"/>
        <end position="89"/>
    </location>
</feature>
<keyword evidence="3" id="KW-1185">Reference proteome</keyword>
<evidence type="ECO:0008006" key="4">
    <source>
        <dbReference type="Google" id="ProtNLM"/>
    </source>
</evidence>